<accession>A0A845Q849</accession>
<keyword evidence="1" id="KW-0812">Transmembrane</keyword>
<feature type="transmembrane region" description="Helical" evidence="1">
    <location>
        <begin position="149"/>
        <end position="167"/>
    </location>
</feature>
<evidence type="ECO:0000259" key="2">
    <source>
        <dbReference type="Pfam" id="PF13231"/>
    </source>
</evidence>
<feature type="transmembrane region" description="Helical" evidence="1">
    <location>
        <begin position="278"/>
        <end position="296"/>
    </location>
</feature>
<dbReference type="OrthoDB" id="8430752at2"/>
<organism evidence="3 4">
    <name type="scientific">Pyruvatibacter mobilis</name>
    <dbReference type="NCBI Taxonomy" id="1712261"/>
    <lineage>
        <taxon>Bacteria</taxon>
        <taxon>Pseudomonadati</taxon>
        <taxon>Pseudomonadota</taxon>
        <taxon>Alphaproteobacteria</taxon>
        <taxon>Hyphomicrobiales</taxon>
        <taxon>Parvibaculaceae</taxon>
        <taxon>Pyruvatibacter</taxon>
    </lineage>
</organism>
<feature type="transmembrane region" description="Helical" evidence="1">
    <location>
        <begin position="95"/>
        <end position="117"/>
    </location>
</feature>
<feature type="transmembrane region" description="Helical" evidence="1">
    <location>
        <begin position="196"/>
        <end position="212"/>
    </location>
</feature>
<evidence type="ECO:0000313" key="3">
    <source>
        <dbReference type="EMBL" id="NBG94624.1"/>
    </source>
</evidence>
<feature type="domain" description="Glycosyltransferase RgtA/B/C/D-like" evidence="2">
    <location>
        <begin position="77"/>
        <end position="238"/>
    </location>
</feature>
<evidence type="ECO:0000256" key="1">
    <source>
        <dbReference type="SAM" id="Phobius"/>
    </source>
</evidence>
<evidence type="ECO:0000313" key="4">
    <source>
        <dbReference type="Proteomes" id="UP000470384"/>
    </source>
</evidence>
<name>A0A845Q849_9HYPH</name>
<dbReference type="GeneID" id="300653612"/>
<comment type="caution">
    <text evidence="3">The sequence shown here is derived from an EMBL/GenBank/DDBJ whole genome shotgun (WGS) entry which is preliminary data.</text>
</comment>
<feature type="transmembrane region" description="Helical" evidence="1">
    <location>
        <begin position="345"/>
        <end position="364"/>
    </location>
</feature>
<sequence length="533" mass="57190">MPRSRSASAHAIGTRYDRLLHVWPEGWSALAAVCVFAAVYVIAHMLVRLPFTDVIAVDWVGETVYAQTIDWGQTPKYPPLPAWLLWVVHQVTGPGALSTLIVKYAALWGAFVAYFLAARRVLKHDGWAVLATLSVLLLFQVAWNAHEGVTHTIFLTLAAPLTLLAVLRAEARNDLLSFAGLGVAIAIGALAKQAYFAGFAALVLAMLVQPGFRRVLINPRIIGTLLVAAALAVPHYYWAFTSGFDFSRAASSTLARPELGGVAIQILSGLWSSIRAPLLFLMPLLPVLLLIFPQAFRPSNILHPGGHGAAGADPVRLVRDATLAGIVVLAIPVLVAGVAHYGERWMHPLMLWAPIYLIAMVRAVRPSARRLSLFMGVVLAVTLLALGWRLAGFVAPSKITCGKCRLAEPYAALADGLAEMGFAGGTVLAGDEHIAGNLRTHFPDARMVALNYGYYDPPQRPERAAGQCLVVWRSGAREGTAVIPPAALAYAEVTGLPEGALVQAFRLPKLRASGPEASSRFAAVLMPAAERCR</sequence>
<feature type="transmembrane region" description="Helical" evidence="1">
    <location>
        <begin position="371"/>
        <end position="391"/>
    </location>
</feature>
<keyword evidence="4" id="KW-1185">Reference proteome</keyword>
<feature type="transmembrane region" description="Helical" evidence="1">
    <location>
        <begin position="27"/>
        <end position="47"/>
    </location>
</feature>
<keyword evidence="1" id="KW-1133">Transmembrane helix</keyword>
<keyword evidence="1" id="KW-0472">Membrane</keyword>
<gene>
    <name evidence="3" type="ORF">GTQ45_02645</name>
</gene>
<dbReference type="RefSeq" id="WP_160586690.1">
    <property type="nucleotide sequence ID" value="NZ_BMHN01000001.1"/>
</dbReference>
<reference evidence="3 4" key="1">
    <citation type="journal article" date="2016" name="Int. J. Syst. Evol. Microbiol.">
        <title>Pyruvatibacter mobilis gen. nov., sp. nov., a marine bacterium from the culture broth of Picochlorum sp. 122.</title>
        <authorList>
            <person name="Wang G."/>
            <person name="Tang M."/>
            <person name="Wu H."/>
            <person name="Dai S."/>
            <person name="Li T."/>
            <person name="Chen C."/>
            <person name="He H."/>
            <person name="Fan J."/>
            <person name="Xiang W."/>
            <person name="Li X."/>
        </authorList>
    </citation>
    <scope>NUCLEOTIDE SEQUENCE [LARGE SCALE GENOMIC DNA]</scope>
    <source>
        <strain evidence="3 4">GYP-11</strain>
    </source>
</reference>
<dbReference type="Proteomes" id="UP000470384">
    <property type="component" value="Unassembled WGS sequence"/>
</dbReference>
<feature type="transmembrane region" description="Helical" evidence="1">
    <location>
        <begin position="221"/>
        <end position="238"/>
    </location>
</feature>
<dbReference type="AlphaFoldDB" id="A0A845Q849"/>
<dbReference type="InterPro" id="IPR038731">
    <property type="entry name" value="RgtA/B/C-like"/>
</dbReference>
<dbReference type="EMBL" id="WXYQ01000001">
    <property type="protein sequence ID" value="NBG94624.1"/>
    <property type="molecule type" value="Genomic_DNA"/>
</dbReference>
<feature type="transmembrane region" description="Helical" evidence="1">
    <location>
        <begin position="317"/>
        <end position="339"/>
    </location>
</feature>
<feature type="transmembrane region" description="Helical" evidence="1">
    <location>
        <begin position="126"/>
        <end position="143"/>
    </location>
</feature>
<dbReference type="Pfam" id="PF13231">
    <property type="entry name" value="PMT_2"/>
    <property type="match status" value="1"/>
</dbReference>
<protein>
    <recommendedName>
        <fullName evidence="2">Glycosyltransferase RgtA/B/C/D-like domain-containing protein</fullName>
    </recommendedName>
</protein>
<feature type="transmembrane region" description="Helical" evidence="1">
    <location>
        <begin position="174"/>
        <end position="190"/>
    </location>
</feature>
<proteinExistence type="predicted"/>